<evidence type="ECO:0000256" key="6">
    <source>
        <dbReference type="ARBA" id="ARBA00023136"/>
    </source>
</evidence>
<keyword evidence="5 7" id="KW-1133">Transmembrane helix</keyword>
<dbReference type="STRING" id="142842.SAMN02745118_02309"/>
<evidence type="ECO:0000256" key="4">
    <source>
        <dbReference type="ARBA" id="ARBA00022692"/>
    </source>
</evidence>
<evidence type="ECO:0000313" key="10">
    <source>
        <dbReference type="EMBL" id="SJZ94875.1"/>
    </source>
</evidence>
<comment type="subcellular location">
    <subcellularLocation>
        <location evidence="1">Cell membrane</location>
        <topology evidence="1">Multi-pass membrane protein</topology>
    </subcellularLocation>
</comment>
<accession>A0A1T4PTJ3</accession>
<dbReference type="EMBL" id="FUWM01000021">
    <property type="protein sequence ID" value="SJZ94875.1"/>
    <property type="molecule type" value="Genomic_DNA"/>
</dbReference>
<dbReference type="Pfam" id="PF04239">
    <property type="entry name" value="DUF421"/>
    <property type="match status" value="1"/>
</dbReference>
<feature type="transmembrane region" description="Helical" evidence="7">
    <location>
        <begin position="6"/>
        <end position="26"/>
    </location>
</feature>
<dbReference type="Proteomes" id="UP000190625">
    <property type="component" value="Unassembled WGS sequence"/>
</dbReference>
<evidence type="ECO:0000259" key="8">
    <source>
        <dbReference type="Pfam" id="PF04239"/>
    </source>
</evidence>
<evidence type="ECO:0000313" key="11">
    <source>
        <dbReference type="Proteomes" id="UP000190625"/>
    </source>
</evidence>
<reference evidence="11" key="1">
    <citation type="submission" date="2017-02" db="EMBL/GenBank/DDBJ databases">
        <authorList>
            <person name="Varghese N."/>
            <person name="Submissions S."/>
        </authorList>
    </citation>
    <scope>NUCLEOTIDE SEQUENCE [LARGE SCALE GENOMIC DNA]</scope>
    <source>
        <strain evidence="11">ATCC BAA-73</strain>
    </source>
</reference>
<feature type="domain" description="YetF C-terminal" evidence="8">
    <location>
        <begin position="82"/>
        <end position="214"/>
    </location>
</feature>
<keyword evidence="3" id="KW-1003">Cell membrane</keyword>
<dbReference type="AlphaFoldDB" id="A0A1T4PTJ3"/>
<dbReference type="OrthoDB" id="9778331at2"/>
<evidence type="ECO:0000256" key="3">
    <source>
        <dbReference type="ARBA" id="ARBA00022475"/>
    </source>
</evidence>
<dbReference type="PANTHER" id="PTHR34582:SF7">
    <property type="entry name" value="UPF0702 TRANSMEMBRANE PROTEIN YDFS"/>
    <property type="match status" value="1"/>
</dbReference>
<dbReference type="GO" id="GO:0005886">
    <property type="term" value="C:plasma membrane"/>
    <property type="evidence" value="ECO:0007669"/>
    <property type="project" value="UniProtKB-SubCell"/>
</dbReference>
<keyword evidence="4 7" id="KW-0812">Transmembrane</keyword>
<feature type="domain" description="YetF-like N-terminal transmembrane" evidence="9">
    <location>
        <begin position="7"/>
        <end position="78"/>
    </location>
</feature>
<gene>
    <name evidence="10" type="ORF">SAMN02745118_02309</name>
</gene>
<evidence type="ECO:0000256" key="2">
    <source>
        <dbReference type="ARBA" id="ARBA00006448"/>
    </source>
</evidence>
<keyword evidence="11" id="KW-1185">Reference proteome</keyword>
<protein>
    <submittedName>
        <fullName evidence="10">Uncharacterized membrane protein YcaP, DUF421 family</fullName>
    </submittedName>
</protein>
<dbReference type="Pfam" id="PF20730">
    <property type="entry name" value="YetF_N"/>
    <property type="match status" value="1"/>
</dbReference>
<organism evidence="10 11">
    <name type="scientific">Selenihalanaerobacter shriftii</name>
    <dbReference type="NCBI Taxonomy" id="142842"/>
    <lineage>
        <taxon>Bacteria</taxon>
        <taxon>Bacillati</taxon>
        <taxon>Bacillota</taxon>
        <taxon>Clostridia</taxon>
        <taxon>Halanaerobiales</taxon>
        <taxon>Halobacteroidaceae</taxon>
        <taxon>Selenihalanaerobacter</taxon>
    </lineage>
</organism>
<dbReference type="PANTHER" id="PTHR34582">
    <property type="entry name" value="UPF0702 TRANSMEMBRANE PROTEIN YCAP"/>
    <property type="match status" value="1"/>
</dbReference>
<dbReference type="InterPro" id="IPR007353">
    <property type="entry name" value="DUF421"/>
</dbReference>
<evidence type="ECO:0000256" key="7">
    <source>
        <dbReference type="SAM" id="Phobius"/>
    </source>
</evidence>
<proteinExistence type="inferred from homology"/>
<sequence>MNETLVVIVRGLIALLTLLIFTRILGKQQISQLTYFDYILGITIGSTASTLTTDTTIRAWPHWVGLVVWVLAVMTLQVITLKSRKASKYVDGEPTIVIMNGKIMEDTMRKMRYRITDLLEQLRNKGVFNLSQVEFAILETNGKLSVLKKSQYQSVTPKDMNISTNYKGLSIELIYDGIILEQNLEQVNLDKTWLTSQLNQLGINDISSVILASLDTQGKLYVDTSNDNIEIPIDTSDYLGPN</sequence>
<dbReference type="InterPro" id="IPR048454">
    <property type="entry name" value="YetF_N"/>
</dbReference>
<name>A0A1T4PTJ3_9FIRM</name>
<feature type="transmembrane region" description="Helical" evidence="7">
    <location>
        <begin position="63"/>
        <end position="81"/>
    </location>
</feature>
<evidence type="ECO:0000256" key="5">
    <source>
        <dbReference type="ARBA" id="ARBA00022989"/>
    </source>
</evidence>
<evidence type="ECO:0000256" key="1">
    <source>
        <dbReference type="ARBA" id="ARBA00004651"/>
    </source>
</evidence>
<keyword evidence="6 7" id="KW-0472">Membrane</keyword>
<evidence type="ECO:0000259" key="9">
    <source>
        <dbReference type="Pfam" id="PF20730"/>
    </source>
</evidence>
<comment type="similarity">
    <text evidence="2">Belongs to the UPF0702 family.</text>
</comment>
<dbReference type="RefSeq" id="WP_078810742.1">
    <property type="nucleotide sequence ID" value="NZ_FUWM01000021.1"/>
</dbReference>
<dbReference type="InterPro" id="IPR023090">
    <property type="entry name" value="UPF0702_alpha/beta_dom_sf"/>
</dbReference>
<dbReference type="Gene3D" id="3.30.240.20">
    <property type="entry name" value="bsu07140 like domains"/>
    <property type="match status" value="2"/>
</dbReference>